<gene>
    <name evidence="2" type="ORF">BU16DRAFT_535394</name>
</gene>
<dbReference type="Proteomes" id="UP000799750">
    <property type="component" value="Unassembled WGS sequence"/>
</dbReference>
<keyword evidence="3" id="KW-1185">Reference proteome</keyword>
<dbReference type="AlphaFoldDB" id="A0A6A6RBM9"/>
<evidence type="ECO:0000313" key="2">
    <source>
        <dbReference type="EMBL" id="KAF2500857.1"/>
    </source>
</evidence>
<dbReference type="OrthoDB" id="3798025at2759"/>
<accession>A0A6A6RBM9</accession>
<protein>
    <submittedName>
        <fullName evidence="2">Uncharacterized protein</fullName>
    </submittedName>
</protein>
<sequence>MYTMQFVKLAALATFLNAHDTFARYSLIPYSDSSCKNPIDASYNDNPHKNGDTGYFDLGGGISSWSGAYWFMDTDFPGAQTPSGSSAYNVWWKNGQELDPSCRLALLTEYSQTTYGRLGVDPVQPPGNVIVNAGRDGCFYSNIPVGANIAGTFCCGGGDCKSLAVGNTALTRRGLDDVDAVEKPKAKTVIEPEALEAREALSPAARAVAAVHARDDKKCKSTVKDGPYPVAGYQTLVANTQTCTTGACSFIVNHGVSVSTSLTSTKDQTITNSAGVSVAATAGSELFGFETTVTGSYEFAIAIGESTGTGVENGTTVSVSNNLGQALGTTAFVTFTPTYNCYTADVDCGNGIAEGLEFCNPATDGSGDTLLGDYTVVYI</sequence>
<reference evidence="2" key="1">
    <citation type="journal article" date="2020" name="Stud. Mycol.">
        <title>101 Dothideomycetes genomes: a test case for predicting lifestyles and emergence of pathogens.</title>
        <authorList>
            <person name="Haridas S."/>
            <person name="Albert R."/>
            <person name="Binder M."/>
            <person name="Bloem J."/>
            <person name="Labutti K."/>
            <person name="Salamov A."/>
            <person name="Andreopoulos B."/>
            <person name="Baker S."/>
            <person name="Barry K."/>
            <person name="Bills G."/>
            <person name="Bluhm B."/>
            <person name="Cannon C."/>
            <person name="Castanera R."/>
            <person name="Culley D."/>
            <person name="Daum C."/>
            <person name="Ezra D."/>
            <person name="Gonzalez J."/>
            <person name="Henrissat B."/>
            <person name="Kuo A."/>
            <person name="Liang C."/>
            <person name="Lipzen A."/>
            <person name="Lutzoni F."/>
            <person name="Magnuson J."/>
            <person name="Mondo S."/>
            <person name="Nolan M."/>
            <person name="Ohm R."/>
            <person name="Pangilinan J."/>
            <person name="Park H.-J."/>
            <person name="Ramirez L."/>
            <person name="Alfaro M."/>
            <person name="Sun H."/>
            <person name="Tritt A."/>
            <person name="Yoshinaga Y."/>
            <person name="Zwiers L.-H."/>
            <person name="Turgeon B."/>
            <person name="Goodwin S."/>
            <person name="Spatafora J."/>
            <person name="Crous P."/>
            <person name="Grigoriev I."/>
        </authorList>
    </citation>
    <scope>NUCLEOTIDE SEQUENCE</scope>
    <source>
        <strain evidence="2">CBS 269.34</strain>
    </source>
</reference>
<feature type="chain" id="PRO_5025565211" evidence="1">
    <location>
        <begin position="19"/>
        <end position="379"/>
    </location>
</feature>
<evidence type="ECO:0000256" key="1">
    <source>
        <dbReference type="SAM" id="SignalP"/>
    </source>
</evidence>
<proteinExistence type="predicted"/>
<evidence type="ECO:0000313" key="3">
    <source>
        <dbReference type="Proteomes" id="UP000799750"/>
    </source>
</evidence>
<feature type="signal peptide" evidence="1">
    <location>
        <begin position="1"/>
        <end position="18"/>
    </location>
</feature>
<name>A0A6A6RBM9_9PEZI</name>
<organism evidence="2 3">
    <name type="scientific">Lophium mytilinum</name>
    <dbReference type="NCBI Taxonomy" id="390894"/>
    <lineage>
        <taxon>Eukaryota</taxon>
        <taxon>Fungi</taxon>
        <taxon>Dikarya</taxon>
        <taxon>Ascomycota</taxon>
        <taxon>Pezizomycotina</taxon>
        <taxon>Dothideomycetes</taxon>
        <taxon>Pleosporomycetidae</taxon>
        <taxon>Mytilinidiales</taxon>
        <taxon>Mytilinidiaceae</taxon>
        <taxon>Lophium</taxon>
    </lineage>
</organism>
<dbReference type="EMBL" id="MU004183">
    <property type="protein sequence ID" value="KAF2500857.1"/>
    <property type="molecule type" value="Genomic_DNA"/>
</dbReference>
<keyword evidence="1" id="KW-0732">Signal</keyword>